<dbReference type="AlphaFoldDB" id="A0A8D8IEW6"/>
<organism evidence="3">
    <name type="scientific">Culex pipiens</name>
    <name type="common">House mosquito</name>
    <dbReference type="NCBI Taxonomy" id="7175"/>
    <lineage>
        <taxon>Eukaryota</taxon>
        <taxon>Metazoa</taxon>
        <taxon>Ecdysozoa</taxon>
        <taxon>Arthropoda</taxon>
        <taxon>Hexapoda</taxon>
        <taxon>Insecta</taxon>
        <taxon>Pterygota</taxon>
        <taxon>Neoptera</taxon>
        <taxon>Endopterygota</taxon>
        <taxon>Diptera</taxon>
        <taxon>Nematocera</taxon>
        <taxon>Culicoidea</taxon>
        <taxon>Culicidae</taxon>
        <taxon>Culicinae</taxon>
        <taxon>Culicini</taxon>
        <taxon>Culex</taxon>
        <taxon>Culex</taxon>
    </lineage>
</organism>
<evidence type="ECO:0000259" key="2">
    <source>
        <dbReference type="Pfam" id="PF00646"/>
    </source>
</evidence>
<dbReference type="InterPro" id="IPR001810">
    <property type="entry name" value="F-box_dom"/>
</dbReference>
<accession>A0A8D8IEW6</accession>
<reference evidence="3" key="1">
    <citation type="submission" date="2021-05" db="EMBL/GenBank/DDBJ databases">
        <authorList>
            <person name="Alioto T."/>
            <person name="Alioto T."/>
            <person name="Gomez Garrido J."/>
        </authorList>
    </citation>
    <scope>NUCLEOTIDE SEQUENCE</scope>
</reference>
<dbReference type="Pfam" id="PF00646">
    <property type="entry name" value="F-box"/>
    <property type="match status" value="1"/>
</dbReference>
<dbReference type="EMBL" id="HBUE01085878">
    <property type="protein sequence ID" value="CAG6479617.1"/>
    <property type="molecule type" value="Transcribed_RNA"/>
</dbReference>
<dbReference type="SUPFAM" id="SSF52047">
    <property type="entry name" value="RNI-like"/>
    <property type="match status" value="1"/>
</dbReference>
<dbReference type="EMBL" id="HBUE01143889">
    <property type="protein sequence ID" value="CAG6502025.1"/>
    <property type="molecule type" value="Transcribed_RNA"/>
</dbReference>
<evidence type="ECO:0000313" key="3">
    <source>
        <dbReference type="EMBL" id="CAG6553260.1"/>
    </source>
</evidence>
<sequence>MKPVKRKLAGSNAATPQVKQARMDQPPPLPTEVWELIFQNLNGYYLKMARQTCSTWNRIILGSTRLMGKFILSLTSAHFANHRKHVRALLATGGYTQAVFHMYGIGNHKPRINWLVPLGLTLNTLSFETSGTQLLLTQILKETPNLKRLDIIMDNQSTIDVVPDFRLEKLEELSIRCFERPAKLIRFCRQICPRLTVLKAFGSPSSEGFEPEVITFVLEVRKTLQELETGLSSAIVDALEAMDDLRLTRANLTGSSQHCLRLLRSQPNLVQLDISRGFGDLAVEDLDEILTLLPHLKTLAVRFKAYASQPSLSCQTPSNIETLCIKYGHPHMSSKFRLNFNIHNQPKLRHLRLSSCNISRRNLRDLAQVTSLTLNRCHLKRLLDLLLLTSLQQIELSSVRFGAHTVPESVDPSRSRVRSLKVKQMNREVCVALVQLFQGLEQFEAGDGADIDEDVLEELSDNSRQLKQLRLNGCSFDTYCPSDTLHLFDALETYFILCPVDVFQELEESLEGLCRGVEIRLQGMRDR</sequence>
<dbReference type="SUPFAM" id="SSF81383">
    <property type="entry name" value="F-box domain"/>
    <property type="match status" value="1"/>
</dbReference>
<dbReference type="Gene3D" id="3.80.10.10">
    <property type="entry name" value="Ribonuclease Inhibitor"/>
    <property type="match status" value="2"/>
</dbReference>
<proteinExistence type="predicted"/>
<evidence type="ECO:0000256" key="1">
    <source>
        <dbReference type="SAM" id="MobiDB-lite"/>
    </source>
</evidence>
<dbReference type="PANTHER" id="PTHR38926">
    <property type="entry name" value="F-BOX DOMAIN CONTAINING PROTEIN, EXPRESSED"/>
    <property type="match status" value="1"/>
</dbReference>
<feature type="domain" description="F-box" evidence="2">
    <location>
        <begin position="29"/>
        <end position="61"/>
    </location>
</feature>
<name>A0A8D8IEW6_CULPI</name>
<dbReference type="PANTHER" id="PTHR38926:SF64">
    <property type="entry name" value="F-BOX DOMAIN-CONTAINING PROTEIN"/>
    <property type="match status" value="1"/>
</dbReference>
<feature type="region of interest" description="Disordered" evidence="1">
    <location>
        <begin position="1"/>
        <end position="26"/>
    </location>
</feature>
<dbReference type="InterPro" id="IPR036047">
    <property type="entry name" value="F-box-like_dom_sf"/>
</dbReference>
<dbReference type="EMBL" id="HBUE01248716">
    <property type="protein sequence ID" value="CAG6553260.1"/>
    <property type="molecule type" value="Transcribed_RNA"/>
</dbReference>
<dbReference type="InterPro" id="IPR032675">
    <property type="entry name" value="LRR_dom_sf"/>
</dbReference>
<protein>
    <submittedName>
        <fullName evidence="3">(northern house mosquito) hypothetical protein</fullName>
    </submittedName>
</protein>